<reference evidence="6 7" key="1">
    <citation type="submission" date="2021-03" db="EMBL/GenBank/DDBJ databases">
        <title>Genomic Encyclopedia of Type Strains, Phase IV (KMG-IV): sequencing the most valuable type-strain genomes for metagenomic binning, comparative biology and taxonomic classification.</title>
        <authorList>
            <person name="Goeker M."/>
        </authorList>
    </citation>
    <scope>NUCLEOTIDE SEQUENCE [LARGE SCALE GENOMIC DNA]</scope>
    <source>
        <strain evidence="6 7">DSM 27138</strain>
    </source>
</reference>
<proteinExistence type="predicted"/>
<evidence type="ECO:0000313" key="6">
    <source>
        <dbReference type="EMBL" id="MBP2020019.1"/>
    </source>
</evidence>
<keyword evidence="4 6" id="KW-0378">Hydrolase</keyword>
<evidence type="ECO:0000256" key="5">
    <source>
        <dbReference type="ARBA" id="ARBA00022842"/>
    </source>
</evidence>
<organism evidence="6 7">
    <name type="scientific">Symbiobacterium terraclitae</name>
    <dbReference type="NCBI Taxonomy" id="557451"/>
    <lineage>
        <taxon>Bacteria</taxon>
        <taxon>Bacillati</taxon>
        <taxon>Bacillota</taxon>
        <taxon>Clostridia</taxon>
        <taxon>Eubacteriales</taxon>
        <taxon>Symbiobacteriaceae</taxon>
        <taxon>Symbiobacterium</taxon>
    </lineage>
</organism>
<dbReference type="InterPro" id="IPR036649">
    <property type="entry name" value="Pyrophosphatase_sf"/>
</dbReference>
<dbReference type="Pfam" id="PF00719">
    <property type="entry name" value="Pyrophosphatase"/>
    <property type="match status" value="1"/>
</dbReference>
<comment type="cofactor">
    <cofactor evidence="1">
        <name>Mg(2+)</name>
        <dbReference type="ChEBI" id="CHEBI:18420"/>
    </cofactor>
</comment>
<dbReference type="SUPFAM" id="SSF50324">
    <property type="entry name" value="Inorganic pyrophosphatase"/>
    <property type="match status" value="1"/>
</dbReference>
<dbReference type="EMBL" id="JAGGLG010000044">
    <property type="protein sequence ID" value="MBP2020019.1"/>
    <property type="molecule type" value="Genomic_DNA"/>
</dbReference>
<comment type="caution">
    <text evidence="6">The sequence shown here is derived from an EMBL/GenBank/DDBJ whole genome shotgun (WGS) entry which is preliminary data.</text>
</comment>
<keyword evidence="7" id="KW-1185">Reference proteome</keyword>
<dbReference type="RefSeq" id="WP_342589531.1">
    <property type="nucleotide sequence ID" value="NZ_JAGGLG010000044.1"/>
</dbReference>
<protein>
    <recommendedName>
        <fullName evidence="2">inorganic diphosphatase</fullName>
        <ecNumber evidence="2">3.6.1.1</ecNumber>
    </recommendedName>
</protein>
<evidence type="ECO:0000256" key="1">
    <source>
        <dbReference type="ARBA" id="ARBA00001946"/>
    </source>
</evidence>
<accession>A0ABS4JWX0</accession>
<keyword evidence="3" id="KW-0479">Metal-binding</keyword>
<keyword evidence="5" id="KW-0460">Magnesium</keyword>
<dbReference type="Proteomes" id="UP001519289">
    <property type="component" value="Unassembled WGS sequence"/>
</dbReference>
<gene>
    <name evidence="6" type="ORF">J2Z79_003473</name>
</gene>
<sequence length="123" mass="13522">MEEPNGRPNLLAGLGQQVTVHVDRPMGSRHPQYESLRYPVNYGYVPGTVSGDGEPIDAYLVGVDRRVGQFSGQVIAVVLRDDDVEDKLVVAPAGVTFSRGQVEALVAFQERYFRSRVVLHGPE</sequence>
<evidence type="ECO:0000256" key="2">
    <source>
        <dbReference type="ARBA" id="ARBA00012146"/>
    </source>
</evidence>
<name>A0ABS4JWX0_9FIRM</name>
<evidence type="ECO:0000313" key="7">
    <source>
        <dbReference type="Proteomes" id="UP001519289"/>
    </source>
</evidence>
<dbReference type="Gene3D" id="3.90.80.10">
    <property type="entry name" value="Inorganic pyrophosphatase"/>
    <property type="match status" value="1"/>
</dbReference>
<dbReference type="GO" id="GO:0004427">
    <property type="term" value="F:inorganic diphosphate phosphatase activity"/>
    <property type="evidence" value="ECO:0007669"/>
    <property type="project" value="UniProtKB-EC"/>
</dbReference>
<evidence type="ECO:0000256" key="4">
    <source>
        <dbReference type="ARBA" id="ARBA00022801"/>
    </source>
</evidence>
<dbReference type="InterPro" id="IPR008162">
    <property type="entry name" value="Pyrophosphatase"/>
</dbReference>
<dbReference type="EC" id="3.6.1.1" evidence="2"/>
<evidence type="ECO:0000256" key="3">
    <source>
        <dbReference type="ARBA" id="ARBA00022723"/>
    </source>
</evidence>